<proteinExistence type="predicted"/>
<reference evidence="1 2" key="1">
    <citation type="submission" date="2020-03" db="EMBL/GenBank/DDBJ databases">
        <title>Genome Sequence of industrial isolate, B5A.</title>
        <authorList>
            <person name="Sharma S."/>
            <person name="Patil P.B."/>
            <person name="Korpole S."/>
        </authorList>
    </citation>
    <scope>NUCLEOTIDE SEQUENCE [LARGE SCALE GENOMIC DNA]</scope>
    <source>
        <strain evidence="1 2">PI-S10-B5A</strain>
    </source>
</reference>
<organism evidence="1 2">
    <name type="scientific">Lacrimispora defluvii</name>
    <dbReference type="NCBI Taxonomy" id="2719233"/>
    <lineage>
        <taxon>Bacteria</taxon>
        <taxon>Bacillati</taxon>
        <taxon>Bacillota</taxon>
        <taxon>Clostridia</taxon>
        <taxon>Lachnospirales</taxon>
        <taxon>Lachnospiraceae</taxon>
        <taxon>Lacrimispora</taxon>
    </lineage>
</organism>
<feature type="non-terminal residue" evidence="1">
    <location>
        <position position="53"/>
    </location>
</feature>
<evidence type="ECO:0000313" key="1">
    <source>
        <dbReference type="EMBL" id="NNJ32992.1"/>
    </source>
</evidence>
<protein>
    <submittedName>
        <fullName evidence="1">Uncharacterized protein</fullName>
    </submittedName>
</protein>
<comment type="caution">
    <text evidence="1">The sequence shown here is derived from an EMBL/GenBank/DDBJ whole genome shotgun (WGS) entry which is preliminary data.</text>
</comment>
<sequence length="53" mass="6187">MNLIEKGLMYFKSEGLSYTLKKTTHKIYKEIKKIPSIVIEKLYAEKVVIQLAN</sequence>
<evidence type="ECO:0000313" key="2">
    <source>
        <dbReference type="Proteomes" id="UP000539052"/>
    </source>
</evidence>
<gene>
    <name evidence="1" type="ORF">G9470_24860</name>
</gene>
<accession>A0ABX1VYR0</accession>
<name>A0ABX1VYR0_9FIRM</name>
<dbReference type="Proteomes" id="UP000539052">
    <property type="component" value="Unassembled WGS sequence"/>
</dbReference>
<dbReference type="EMBL" id="JAAOXG010000076">
    <property type="protein sequence ID" value="NNJ32992.1"/>
    <property type="molecule type" value="Genomic_DNA"/>
</dbReference>
<keyword evidence="2" id="KW-1185">Reference proteome</keyword>